<feature type="domain" description="Trichothecene 3-O-acetyltransferase-like N-terminal" evidence="3">
    <location>
        <begin position="41"/>
        <end position="188"/>
    </location>
</feature>
<evidence type="ECO:0000256" key="1">
    <source>
        <dbReference type="ARBA" id="ARBA00022679"/>
    </source>
</evidence>
<reference evidence="4 5" key="1">
    <citation type="submission" date="2023-01" db="EMBL/GenBank/DDBJ databases">
        <title>Analysis of 21 Apiospora genomes using comparative genomics revels a genus with tremendous synthesis potential of carbohydrate active enzymes and secondary metabolites.</title>
        <authorList>
            <person name="Sorensen T."/>
        </authorList>
    </citation>
    <scope>NUCLEOTIDE SEQUENCE [LARGE SCALE GENOMIC DNA]</scope>
    <source>
        <strain evidence="4 5">CBS 83171</strain>
    </source>
</reference>
<keyword evidence="5" id="KW-1185">Reference proteome</keyword>
<dbReference type="InterPro" id="IPR023213">
    <property type="entry name" value="CAT-like_dom_sf"/>
</dbReference>
<dbReference type="InterPro" id="IPR054710">
    <property type="entry name" value="Tri101-like_N"/>
</dbReference>
<evidence type="ECO:0000259" key="3">
    <source>
        <dbReference type="Pfam" id="PF22664"/>
    </source>
</evidence>
<protein>
    <recommendedName>
        <fullName evidence="3">Trichothecene 3-O-acetyltransferase-like N-terminal domain-containing protein</fullName>
    </recommendedName>
</protein>
<dbReference type="Gene3D" id="3.30.559.10">
    <property type="entry name" value="Chloramphenicol acetyltransferase-like domain"/>
    <property type="match status" value="2"/>
</dbReference>
<dbReference type="EMBL" id="JAQQWM010000004">
    <property type="protein sequence ID" value="KAK8067657.1"/>
    <property type="molecule type" value="Genomic_DNA"/>
</dbReference>
<organism evidence="4 5">
    <name type="scientific">Apiospora saccharicola</name>
    <dbReference type="NCBI Taxonomy" id="335842"/>
    <lineage>
        <taxon>Eukaryota</taxon>
        <taxon>Fungi</taxon>
        <taxon>Dikarya</taxon>
        <taxon>Ascomycota</taxon>
        <taxon>Pezizomycotina</taxon>
        <taxon>Sordariomycetes</taxon>
        <taxon>Xylariomycetidae</taxon>
        <taxon>Amphisphaeriales</taxon>
        <taxon>Apiosporaceae</taxon>
        <taxon>Apiospora</taxon>
    </lineage>
</organism>
<dbReference type="Proteomes" id="UP001446871">
    <property type="component" value="Unassembled WGS sequence"/>
</dbReference>
<proteinExistence type="predicted"/>
<name>A0ABR1V9U1_9PEZI</name>
<dbReference type="InterPro" id="IPR051283">
    <property type="entry name" value="Sec_Metabolite_Acyltrans"/>
</dbReference>
<evidence type="ECO:0000313" key="4">
    <source>
        <dbReference type="EMBL" id="KAK8067657.1"/>
    </source>
</evidence>
<keyword evidence="1" id="KW-0808">Transferase</keyword>
<feature type="compositionally biased region" description="Polar residues" evidence="2">
    <location>
        <begin position="337"/>
        <end position="350"/>
    </location>
</feature>
<comment type="caution">
    <text evidence="4">The sequence shown here is derived from an EMBL/GenBank/DDBJ whole genome shotgun (WGS) entry which is preliminary data.</text>
</comment>
<dbReference type="PANTHER" id="PTHR31896:SF64">
    <property type="entry name" value="TRICHOTHECENE 3-O-ACETYLTRANSFERASE"/>
    <property type="match status" value="1"/>
</dbReference>
<accession>A0ABR1V9U1</accession>
<dbReference type="Pfam" id="PF22664">
    <property type="entry name" value="TRI-like_N"/>
    <property type="match status" value="1"/>
</dbReference>
<gene>
    <name evidence="4" type="ORF">PG996_006769</name>
</gene>
<sequence>MTSDDKTRPKEMRILPKGWESSRETEEFPLEILGHIMPKSYVPIVEVFSLPPDADTRTILKHMTMGLAHTLSRFPILTGVLKMNAQDGAMWVTKRRASTISLFVKHMLHDEEFPTYLDLEKKDFPANLLRGDKLLPEAVVAKQVQSPLGDNSTNGIPIAVLQLNFIRGGLILGIAVHHAVADAPGCDGFLAYWAEATAIIATGKPPPPIATQPVDTSAHAGLLSVTEAKSEVAPVDDDESSYSTLIKDAGGPMPLPRPPDGFQMPDISQQMLHFPKSKAEALKARISGQLQDGWISTPRRHHGAPLGQRHTGKVGPAQARTRPDHEAPPRSKHTKDMGSTSAGTTLTAPSNLPRIASAVRASTNQLKRPGYLAGLARWIAARRDKRWLSLDFDAFLGSDMGATSWQSMTAYTTHDFGFGPPKALRWPSPALDGFVFLYPSRAAQKGPDADEGVEVCVCLERGCMERLLGDAELMAYAHPRG</sequence>
<evidence type="ECO:0000256" key="2">
    <source>
        <dbReference type="SAM" id="MobiDB-lite"/>
    </source>
</evidence>
<evidence type="ECO:0000313" key="5">
    <source>
        <dbReference type="Proteomes" id="UP001446871"/>
    </source>
</evidence>
<feature type="region of interest" description="Disordered" evidence="2">
    <location>
        <begin position="293"/>
        <end position="351"/>
    </location>
</feature>
<dbReference type="PANTHER" id="PTHR31896">
    <property type="entry name" value="FAMILY REGULATORY PROTEIN, PUTATIVE (AFU_ORTHOLOGUE AFUA_3G14730)-RELATED"/>
    <property type="match status" value="1"/>
</dbReference>